<dbReference type="PANTHER" id="PTHR23005:SF4">
    <property type="entry name" value="OXYGEN-REGULATED PROTEIN 1"/>
    <property type="match status" value="1"/>
</dbReference>
<dbReference type="EMBL" id="JAUZQC010000023">
    <property type="protein sequence ID" value="KAK5849863.1"/>
    <property type="molecule type" value="Genomic_DNA"/>
</dbReference>
<evidence type="ECO:0000313" key="3">
    <source>
        <dbReference type="Proteomes" id="UP001346869"/>
    </source>
</evidence>
<comment type="caution">
    <text evidence="2">The sequence shown here is derived from an EMBL/GenBank/DDBJ whole genome shotgun (WGS) entry which is preliminary data.</text>
</comment>
<feature type="region of interest" description="Disordered" evidence="1">
    <location>
        <begin position="775"/>
        <end position="796"/>
    </location>
</feature>
<feature type="compositionally biased region" description="Basic and acidic residues" evidence="1">
    <location>
        <begin position="562"/>
        <end position="574"/>
    </location>
</feature>
<dbReference type="AlphaFoldDB" id="A0AAN8AC52"/>
<evidence type="ECO:0000313" key="2">
    <source>
        <dbReference type="EMBL" id="KAK5849863.1"/>
    </source>
</evidence>
<feature type="region of interest" description="Disordered" evidence="1">
    <location>
        <begin position="257"/>
        <end position="282"/>
    </location>
</feature>
<protein>
    <submittedName>
        <fullName evidence="2">Uncharacterized protein</fullName>
    </submittedName>
</protein>
<sequence>MKPVLEKICYSIKSIRQIKQNNRRSCLEKSNSLPDFSSHVASTFGSSTKALLAFLSVMTLKEDVTNLNMVELNANNVSCAEALRMIDSLREIASIEDSDELQVSLSNLQQSASKQLLQSWKGFQELKCKSETPSDLEEENVTQDSPEKDCGIDKNGIDEIVDTLCIPEMLKEELDSLSMVVKQDSDKEEDIEVEPKININDRISQFSTGDGAYVRTVAQEEKVKVDVGSIIRKFPDITQPKASNTVSIAKDTKEDASQYGQDGVAQCPSTEPIDKEIPNERYSSSLLVKDNWEQGHNEDQERAEINEVVSSKQSLTFEQQKKDKGNQMMMHGEESIPESELSHYNDSDEEGQNMSSALKDLELTVSCKQSASSSESGEQHNSEEEPEVEYEEILNENLNLDSQSVEKAVKQPCPDYDEEVDVKVEERFSSPDSQQKSMSEEEQSEIEYQAGSIGLNVSFNESDCNSDDQYSEEEQPEVECKKLQVIIEENLSGNEAEEEEYLYDLPVQRGLKALIEETEEDDVSSDHHEEINLRNLIKNQDSYAKKDSSLINQCLTKSYGLNEDKDSGNDHSSSEELVEAEQPKVDHEQINCLNKSVLSFDVKEATKEAKTAKNDRYIEEICTEYKKTPELAAKFKVTTSEKAVEKLKHQFEEMISQSVTERVILLEKKVADAQKTPESSAIKRSSQRSCPLESDVENSPSESSTSPTAPINRSPPQSSLSFSYDSSGVITSEPESNKVRLIREMFLAKNATDVHGRLPSLKTSDLSDLRAETSASAGYQSLTSSDLSSGEDDSARKSITKGFVRRTIERLYGKKEAKPDEEIERPPSATKQKTKDHSSIFSPFHIAKAVSELSYFNSSSAVETFNEAARCITFHAQVRPEEAIANEQWLLKENMLMKKSASDPVGINKHLTNSLQGQEMCEDTEDKTSHSLIHTQSEAEDKKETFTRKCTYFSLPHASDSEPCPEELSIVSAHGDSIIDTRDSSEDTKMWAERNGMLPTVTDFKKKDNKVHPLVEPSPDGKVVVLQPRKGQGVMSRRDEDPDVLDVLYNFCGQNCPIL</sequence>
<feature type="region of interest" description="Disordered" evidence="1">
    <location>
        <begin position="131"/>
        <end position="150"/>
    </location>
</feature>
<feature type="region of interest" description="Disordered" evidence="1">
    <location>
        <begin position="815"/>
        <end position="837"/>
    </location>
</feature>
<feature type="compositionally biased region" description="Polar residues" evidence="1">
    <location>
        <begin position="308"/>
        <end position="318"/>
    </location>
</feature>
<dbReference type="PANTHER" id="PTHR23005">
    <property type="entry name" value="RETINITIS PIGMENTOSA 1 PROTEIN"/>
    <property type="match status" value="1"/>
</dbReference>
<dbReference type="Proteomes" id="UP001346869">
    <property type="component" value="Unassembled WGS sequence"/>
</dbReference>
<feature type="compositionally biased region" description="Polar residues" evidence="1">
    <location>
        <begin position="676"/>
        <end position="689"/>
    </location>
</feature>
<proteinExistence type="predicted"/>
<feature type="compositionally biased region" description="Acidic residues" evidence="1">
    <location>
        <begin position="384"/>
        <end position="394"/>
    </location>
</feature>
<dbReference type="GO" id="GO:0042461">
    <property type="term" value="P:photoreceptor cell development"/>
    <property type="evidence" value="ECO:0007669"/>
    <property type="project" value="TreeGrafter"/>
</dbReference>
<reference evidence="2 3" key="1">
    <citation type="journal article" date="2023" name="Genes (Basel)">
        <title>Chromosome-Level Genome Assembly and Circadian Gene Repertoire of the Patagonia Blennie Eleginops maclovinus-The Closest Ancestral Proxy of Antarctic Cryonotothenioids.</title>
        <authorList>
            <person name="Cheng C.C."/>
            <person name="Rivera-Colon A.G."/>
            <person name="Minhas B.F."/>
            <person name="Wilson L."/>
            <person name="Rayamajhi N."/>
            <person name="Vargas-Chacoff L."/>
            <person name="Catchen J.M."/>
        </authorList>
    </citation>
    <scope>NUCLEOTIDE SEQUENCE [LARGE SCALE GENOMIC DNA]</scope>
    <source>
        <strain evidence="2">JMC-PN-2008</strain>
    </source>
</reference>
<evidence type="ECO:0000256" key="1">
    <source>
        <dbReference type="SAM" id="MobiDB-lite"/>
    </source>
</evidence>
<feature type="compositionally biased region" description="Polar residues" evidence="1">
    <location>
        <begin position="366"/>
        <end position="376"/>
    </location>
</feature>
<accession>A0AAN8AC52</accession>
<feature type="region of interest" description="Disordered" evidence="1">
    <location>
        <begin position="306"/>
        <end position="479"/>
    </location>
</feature>
<feature type="region of interest" description="Disordered" evidence="1">
    <location>
        <begin position="674"/>
        <end position="735"/>
    </location>
</feature>
<feature type="compositionally biased region" description="Polar residues" evidence="1">
    <location>
        <begin position="709"/>
        <end position="734"/>
    </location>
</feature>
<organism evidence="2 3">
    <name type="scientific">Eleginops maclovinus</name>
    <name type="common">Patagonian blennie</name>
    <name type="synonym">Eleginus maclovinus</name>
    <dbReference type="NCBI Taxonomy" id="56733"/>
    <lineage>
        <taxon>Eukaryota</taxon>
        <taxon>Metazoa</taxon>
        <taxon>Chordata</taxon>
        <taxon>Craniata</taxon>
        <taxon>Vertebrata</taxon>
        <taxon>Euteleostomi</taxon>
        <taxon>Actinopterygii</taxon>
        <taxon>Neopterygii</taxon>
        <taxon>Teleostei</taxon>
        <taxon>Neoteleostei</taxon>
        <taxon>Acanthomorphata</taxon>
        <taxon>Eupercaria</taxon>
        <taxon>Perciformes</taxon>
        <taxon>Notothenioidei</taxon>
        <taxon>Eleginopidae</taxon>
        <taxon>Eleginops</taxon>
    </lineage>
</organism>
<keyword evidence="3" id="KW-1185">Reference proteome</keyword>
<name>A0AAN8AC52_ELEMC</name>
<dbReference type="GO" id="GO:0035082">
    <property type="term" value="P:axoneme assembly"/>
    <property type="evidence" value="ECO:0007669"/>
    <property type="project" value="TreeGrafter"/>
</dbReference>
<reference evidence="2 3" key="2">
    <citation type="journal article" date="2023" name="Mol. Biol. Evol.">
        <title>Genomics of Secondarily Temperate Adaptation in the Only Non-Antarctic Icefish.</title>
        <authorList>
            <person name="Rivera-Colon A.G."/>
            <person name="Rayamajhi N."/>
            <person name="Minhas B.F."/>
            <person name="Madrigal G."/>
            <person name="Bilyk K.T."/>
            <person name="Yoon V."/>
            <person name="Hune M."/>
            <person name="Gregory S."/>
            <person name="Cheng C.H.C."/>
            <person name="Catchen J.M."/>
        </authorList>
    </citation>
    <scope>NUCLEOTIDE SEQUENCE [LARGE SCALE GENOMIC DNA]</scope>
    <source>
        <strain evidence="2">JMC-PN-2008</strain>
    </source>
</reference>
<gene>
    <name evidence="2" type="ORF">PBY51_014162</name>
</gene>
<dbReference type="GO" id="GO:0005930">
    <property type="term" value="C:axoneme"/>
    <property type="evidence" value="ECO:0007669"/>
    <property type="project" value="TreeGrafter"/>
</dbReference>
<feature type="region of interest" description="Disordered" evidence="1">
    <location>
        <begin position="561"/>
        <end position="585"/>
    </location>
</feature>
<feature type="compositionally biased region" description="Low complexity" evidence="1">
    <location>
        <begin position="697"/>
        <end position="708"/>
    </location>
</feature>
<feature type="compositionally biased region" description="Acidic residues" evidence="1">
    <location>
        <begin position="464"/>
        <end position="477"/>
    </location>
</feature>
<feature type="compositionally biased region" description="Polar residues" evidence="1">
    <location>
        <begin position="775"/>
        <end position="788"/>
    </location>
</feature>
<dbReference type="GO" id="GO:0060041">
    <property type="term" value="P:retina development in camera-type eye"/>
    <property type="evidence" value="ECO:0007669"/>
    <property type="project" value="TreeGrafter"/>
</dbReference>